<dbReference type="SUPFAM" id="SSF103657">
    <property type="entry name" value="BAR/IMD domain-like"/>
    <property type="match status" value="1"/>
</dbReference>
<feature type="compositionally biased region" description="Polar residues" evidence="4">
    <location>
        <begin position="519"/>
        <end position="547"/>
    </location>
</feature>
<organism evidence="7 8">
    <name type="scientific">Umbelopsis vinacea</name>
    <dbReference type="NCBI Taxonomy" id="44442"/>
    <lineage>
        <taxon>Eukaryota</taxon>
        <taxon>Fungi</taxon>
        <taxon>Fungi incertae sedis</taxon>
        <taxon>Mucoromycota</taxon>
        <taxon>Mucoromycotina</taxon>
        <taxon>Umbelopsidomycetes</taxon>
        <taxon>Umbelopsidales</taxon>
        <taxon>Umbelopsidaceae</taxon>
        <taxon>Umbelopsis</taxon>
    </lineage>
</organism>
<dbReference type="GO" id="GO:0030479">
    <property type="term" value="C:actin cortical patch"/>
    <property type="evidence" value="ECO:0007669"/>
    <property type="project" value="TreeGrafter"/>
</dbReference>
<feature type="coiled-coil region" evidence="3">
    <location>
        <begin position="143"/>
        <end position="177"/>
    </location>
</feature>
<keyword evidence="8" id="KW-1185">Reference proteome</keyword>
<accession>A0A8H7Q1A2</accession>
<proteinExistence type="predicted"/>
<feature type="region of interest" description="Disordered" evidence="4">
    <location>
        <begin position="409"/>
        <end position="550"/>
    </location>
</feature>
<dbReference type="InterPro" id="IPR004148">
    <property type="entry name" value="BAR_dom"/>
</dbReference>
<dbReference type="GO" id="GO:0006897">
    <property type="term" value="P:endocytosis"/>
    <property type="evidence" value="ECO:0007669"/>
    <property type="project" value="InterPro"/>
</dbReference>
<evidence type="ECO:0000313" key="7">
    <source>
        <dbReference type="EMBL" id="KAG2184067.1"/>
    </source>
</evidence>
<dbReference type="InterPro" id="IPR046982">
    <property type="entry name" value="BIN3/RVS161-like"/>
</dbReference>
<dbReference type="GO" id="GO:0031097">
    <property type="term" value="C:medial cortex"/>
    <property type="evidence" value="ECO:0007669"/>
    <property type="project" value="TreeGrafter"/>
</dbReference>
<dbReference type="Gene3D" id="2.30.30.40">
    <property type="entry name" value="SH3 Domains"/>
    <property type="match status" value="1"/>
</dbReference>
<evidence type="ECO:0008006" key="9">
    <source>
        <dbReference type="Google" id="ProtNLM"/>
    </source>
</evidence>
<gene>
    <name evidence="7" type="ORF">INT44_009082</name>
</gene>
<keyword evidence="1 2" id="KW-0728">SH3 domain</keyword>
<dbReference type="SMART" id="SM00326">
    <property type="entry name" value="SH3"/>
    <property type="match status" value="1"/>
</dbReference>
<dbReference type="GO" id="GO:0043332">
    <property type="term" value="C:mating projection tip"/>
    <property type="evidence" value="ECO:0007669"/>
    <property type="project" value="TreeGrafter"/>
</dbReference>
<dbReference type="CDD" id="cd00174">
    <property type="entry name" value="SH3"/>
    <property type="match status" value="1"/>
</dbReference>
<dbReference type="AlphaFoldDB" id="A0A8H7Q1A2"/>
<dbReference type="FunFam" id="2.30.30.40:FF:000072">
    <property type="entry name" value="Unconventional Myosin IB"/>
    <property type="match status" value="1"/>
</dbReference>
<evidence type="ECO:0000259" key="5">
    <source>
        <dbReference type="PROSITE" id="PS50002"/>
    </source>
</evidence>
<dbReference type="InterPro" id="IPR027267">
    <property type="entry name" value="AH/BAR_dom_sf"/>
</dbReference>
<evidence type="ECO:0000313" key="8">
    <source>
        <dbReference type="Proteomes" id="UP000612746"/>
    </source>
</evidence>
<dbReference type="Pfam" id="PF03114">
    <property type="entry name" value="BAR"/>
    <property type="match status" value="1"/>
</dbReference>
<dbReference type="SMART" id="SM00721">
    <property type="entry name" value="BAR"/>
    <property type="match status" value="1"/>
</dbReference>
<dbReference type="PANTHER" id="PTHR47174">
    <property type="entry name" value="BRIDGING INTEGRATOR 3"/>
    <property type="match status" value="1"/>
</dbReference>
<evidence type="ECO:0000256" key="2">
    <source>
        <dbReference type="PROSITE-ProRule" id="PRU00192"/>
    </source>
</evidence>
<dbReference type="PROSITE" id="PS50002">
    <property type="entry name" value="SH3"/>
    <property type="match status" value="1"/>
</dbReference>
<dbReference type="InterPro" id="IPR001452">
    <property type="entry name" value="SH3_domain"/>
</dbReference>
<evidence type="ECO:0000256" key="1">
    <source>
        <dbReference type="ARBA" id="ARBA00022443"/>
    </source>
</evidence>
<comment type="caution">
    <text evidence="7">The sequence shown here is derived from an EMBL/GenBank/DDBJ whole genome shotgun (WGS) entry which is preliminary data.</text>
</comment>
<feature type="compositionally biased region" description="Polar residues" evidence="4">
    <location>
        <begin position="296"/>
        <end position="328"/>
    </location>
</feature>
<evidence type="ECO:0000256" key="4">
    <source>
        <dbReference type="SAM" id="MobiDB-lite"/>
    </source>
</evidence>
<dbReference type="GO" id="GO:0008289">
    <property type="term" value="F:lipid binding"/>
    <property type="evidence" value="ECO:0007669"/>
    <property type="project" value="TreeGrafter"/>
</dbReference>
<feature type="compositionally biased region" description="Low complexity" evidence="4">
    <location>
        <begin position="416"/>
        <end position="428"/>
    </location>
</feature>
<feature type="region of interest" description="Disordered" evidence="4">
    <location>
        <begin position="235"/>
        <end position="346"/>
    </location>
</feature>
<dbReference type="Proteomes" id="UP000612746">
    <property type="component" value="Unassembled WGS sequence"/>
</dbReference>
<feature type="compositionally biased region" description="Polar residues" evidence="4">
    <location>
        <begin position="474"/>
        <end position="498"/>
    </location>
</feature>
<feature type="compositionally biased region" description="Acidic residues" evidence="4">
    <location>
        <begin position="433"/>
        <end position="442"/>
    </location>
</feature>
<dbReference type="SUPFAM" id="SSF50044">
    <property type="entry name" value="SH3-domain"/>
    <property type="match status" value="1"/>
</dbReference>
<feature type="compositionally biased region" description="Low complexity" evidence="4">
    <location>
        <begin position="245"/>
        <end position="263"/>
    </location>
</feature>
<dbReference type="Gene3D" id="1.20.1270.60">
    <property type="entry name" value="Arfaptin homology (AH) domain/BAR domain"/>
    <property type="match status" value="1"/>
</dbReference>
<dbReference type="GO" id="GO:0051666">
    <property type="term" value="P:actin cortical patch localization"/>
    <property type="evidence" value="ECO:0007669"/>
    <property type="project" value="InterPro"/>
</dbReference>
<dbReference type="PANTHER" id="PTHR47174:SF1">
    <property type="entry name" value="REDUCED VIABILITY UPON STARVATION PROTEIN 167"/>
    <property type="match status" value="1"/>
</dbReference>
<protein>
    <recommendedName>
        <fullName evidence="9">BAR-domain-containing protein</fullName>
    </recommendedName>
</protein>
<dbReference type="InterPro" id="IPR036028">
    <property type="entry name" value="SH3-like_dom_sf"/>
</dbReference>
<dbReference type="Pfam" id="PF00018">
    <property type="entry name" value="SH3_1"/>
    <property type="match status" value="1"/>
</dbReference>
<dbReference type="EMBL" id="JAEPRA010000006">
    <property type="protein sequence ID" value="KAG2184067.1"/>
    <property type="molecule type" value="Genomic_DNA"/>
</dbReference>
<dbReference type="GO" id="GO:0097320">
    <property type="term" value="P:plasma membrane tubulation"/>
    <property type="evidence" value="ECO:0007669"/>
    <property type="project" value="TreeGrafter"/>
</dbReference>
<dbReference type="PROSITE" id="PS51021">
    <property type="entry name" value="BAR"/>
    <property type="match status" value="1"/>
</dbReference>
<evidence type="ECO:0000259" key="6">
    <source>
        <dbReference type="PROSITE" id="PS51021"/>
    </source>
</evidence>
<dbReference type="PRINTS" id="PR00452">
    <property type="entry name" value="SH3DOMAIN"/>
</dbReference>
<feature type="domain" description="SH3" evidence="5">
    <location>
        <begin position="343"/>
        <end position="407"/>
    </location>
</feature>
<name>A0A8H7Q1A2_9FUNG</name>
<dbReference type="OrthoDB" id="14167at2759"/>
<evidence type="ECO:0000256" key="3">
    <source>
        <dbReference type="SAM" id="Coils"/>
    </source>
</evidence>
<dbReference type="GO" id="GO:1990528">
    <property type="term" value="C:Rvs161p-Rvs167p complex"/>
    <property type="evidence" value="ECO:0007669"/>
    <property type="project" value="TreeGrafter"/>
</dbReference>
<reference evidence="7" key="1">
    <citation type="submission" date="2020-12" db="EMBL/GenBank/DDBJ databases">
        <title>Metabolic potential, ecology and presence of endohyphal bacteria is reflected in genomic diversity of Mucoromycotina.</title>
        <authorList>
            <person name="Muszewska A."/>
            <person name="Okrasinska A."/>
            <person name="Steczkiewicz K."/>
            <person name="Drgas O."/>
            <person name="Orlowska M."/>
            <person name="Perlinska-Lenart U."/>
            <person name="Aleksandrzak-Piekarczyk T."/>
            <person name="Szatraj K."/>
            <person name="Zielenkiewicz U."/>
            <person name="Pilsyk S."/>
            <person name="Malc E."/>
            <person name="Mieczkowski P."/>
            <person name="Kruszewska J.S."/>
            <person name="Biernat P."/>
            <person name="Pawlowska J."/>
        </authorList>
    </citation>
    <scope>NUCLEOTIDE SEQUENCE</scope>
    <source>
        <strain evidence="7">WA0000051536</strain>
    </source>
</reference>
<keyword evidence="3" id="KW-0175">Coiled coil</keyword>
<feature type="domain" description="BAR" evidence="6">
    <location>
        <begin position="13"/>
        <end position="237"/>
    </location>
</feature>
<sequence length="576" mass="64813">MKKNFGKFKQWTGERLGSAKITGQTDDFHQLDQETEQRRVAFDKVYQAATLVLNQLDKKKPSPEDGKTKVSPTEALGTCWVNHGSVFPEDSLLGISLTNLGKAQIEISQLQQDYAYRVKESYISTLEKVHQEYKEYLVLRRKLDSRRLDYDAKQNRLQKAKKEKPEWEQEAQSAKMKYDETEYDVMQRMVYFQECEEDHFNGLTEMLDAQLNYHKSSMQLLERLQQDWGQGYVQRTNEPVRPPLRNTISRSSTTSGTARRNTNMSNNSETDDMYGADESYQQASPYGTSARRPSMRQGSQDNLPSTIRRQPSYSSTARSEDSYGSQSRHPPPPPMPRSKLASTGKKQVKAIYDFSGENPNELNLCAGDVITVIEEIDQGWWKGELYDANGNRQQGLFPSNYVEEFTPPPMPIRPASSRSQSTSHYSHSNENLEISEEPEDSPFADSSKISATYGYQSPPKPVMARRGTAGSLHSVPSTSSALPRMPSASQVNMRNNIGSSRTPPPPPTSRTPSRSFTTGSHTAPSTPMGRSTNSYFAAPPSNSSQSHPACEECGCDDFSPDVFKPSRCKSCFHYHG</sequence>